<dbReference type="PROSITE" id="PS51084">
    <property type="entry name" value="HIT_2"/>
    <property type="match status" value="1"/>
</dbReference>
<evidence type="ECO:0000313" key="6">
    <source>
        <dbReference type="Proteomes" id="UP000035514"/>
    </source>
</evidence>
<proteinExistence type="predicted"/>
<feature type="short sequence motif" description="Histidine triad motif" evidence="2 3">
    <location>
        <begin position="93"/>
        <end position="97"/>
    </location>
</feature>
<dbReference type="InterPro" id="IPR036265">
    <property type="entry name" value="HIT-like_sf"/>
</dbReference>
<accession>A0A0G9K1U5</accession>
<evidence type="ECO:0000313" key="5">
    <source>
        <dbReference type="EMBL" id="KLD98142.1"/>
    </source>
</evidence>
<organism evidence="5 6">
    <name type="scientific">Aliarcobacter butzleri L348</name>
    <dbReference type="NCBI Taxonomy" id="1447256"/>
    <lineage>
        <taxon>Bacteria</taxon>
        <taxon>Pseudomonadati</taxon>
        <taxon>Campylobacterota</taxon>
        <taxon>Epsilonproteobacteria</taxon>
        <taxon>Campylobacterales</taxon>
        <taxon>Arcobacteraceae</taxon>
        <taxon>Aliarcobacter</taxon>
    </lineage>
</organism>
<dbReference type="Proteomes" id="UP000035514">
    <property type="component" value="Unassembled WGS sequence"/>
</dbReference>
<dbReference type="PROSITE" id="PS00892">
    <property type="entry name" value="HIT_1"/>
    <property type="match status" value="1"/>
</dbReference>
<dbReference type="AlphaFoldDB" id="A0A0G9K1U5"/>
<reference evidence="5 6" key="1">
    <citation type="submission" date="2014-01" db="EMBL/GenBank/DDBJ databases">
        <title>Development of a Comparative Genomic Fingerprinting Assay for High Resolution Genotyping of Arcobacter butzleri.</title>
        <authorList>
            <person name="Webb A.L."/>
            <person name="Inglis G.D."/>
            <person name="Kruczkiewicz P."/>
            <person name="Selinger L.B."/>
            <person name="Taboada E.N."/>
        </authorList>
    </citation>
    <scope>NUCLEOTIDE SEQUENCE [LARGE SCALE GENOMIC DNA]</scope>
    <source>
        <strain evidence="5 6">L348</strain>
    </source>
</reference>
<dbReference type="InterPro" id="IPR001310">
    <property type="entry name" value="Histidine_triad_HIT"/>
</dbReference>
<protein>
    <recommendedName>
        <fullName evidence="4">HIT domain-containing protein</fullName>
    </recommendedName>
</protein>
<dbReference type="EMBL" id="JAIQ01000133">
    <property type="protein sequence ID" value="KLD98142.1"/>
    <property type="molecule type" value="Genomic_DNA"/>
</dbReference>
<evidence type="ECO:0000259" key="4">
    <source>
        <dbReference type="PROSITE" id="PS51084"/>
    </source>
</evidence>
<evidence type="ECO:0000256" key="2">
    <source>
        <dbReference type="PIRSR" id="PIRSR601310-3"/>
    </source>
</evidence>
<dbReference type="PRINTS" id="PR00332">
    <property type="entry name" value="HISTRIAD"/>
</dbReference>
<evidence type="ECO:0000256" key="1">
    <source>
        <dbReference type="PIRSR" id="PIRSR601310-1"/>
    </source>
</evidence>
<dbReference type="CDD" id="cd01276">
    <property type="entry name" value="PKCI_related"/>
    <property type="match status" value="1"/>
</dbReference>
<feature type="active site" description="Tele-AMP-histidine intermediate" evidence="1">
    <location>
        <position position="95"/>
    </location>
</feature>
<dbReference type="GeneID" id="24304312"/>
<dbReference type="RefSeq" id="WP_012147936.1">
    <property type="nucleotide sequence ID" value="NZ_JAIQ01000133.1"/>
</dbReference>
<dbReference type="PANTHER" id="PTHR23089">
    <property type="entry name" value="HISTIDINE TRIAD HIT PROTEIN"/>
    <property type="match status" value="1"/>
</dbReference>
<dbReference type="Gene3D" id="3.30.428.10">
    <property type="entry name" value="HIT-like"/>
    <property type="match status" value="1"/>
</dbReference>
<dbReference type="SUPFAM" id="SSF54197">
    <property type="entry name" value="HIT-like"/>
    <property type="match status" value="1"/>
</dbReference>
<comment type="caution">
    <text evidence="5">The sequence shown here is derived from an EMBL/GenBank/DDBJ whole genome shotgun (WGS) entry which is preliminary data.</text>
</comment>
<evidence type="ECO:0000256" key="3">
    <source>
        <dbReference type="PROSITE-ProRule" id="PRU00464"/>
    </source>
</evidence>
<feature type="domain" description="HIT" evidence="4">
    <location>
        <begin position="3"/>
        <end position="109"/>
    </location>
</feature>
<dbReference type="InterPro" id="IPR019808">
    <property type="entry name" value="Histidine_triad_CS"/>
</dbReference>
<dbReference type="GO" id="GO:0003824">
    <property type="term" value="F:catalytic activity"/>
    <property type="evidence" value="ECO:0007669"/>
    <property type="project" value="InterPro"/>
</dbReference>
<dbReference type="Pfam" id="PF01230">
    <property type="entry name" value="HIT"/>
    <property type="match status" value="1"/>
</dbReference>
<name>A0A0G9K1U5_9BACT</name>
<dbReference type="PATRIC" id="fig|1447256.3.peg.1885"/>
<sequence length="114" mass="13018">MCIFCKIVKGEIPNQTILEDENFLAFNDINPTRKIHVLIIPKEHYDSFQVTPTNIMSSMSEFIQKVATKLNIDESGYRLITNIGNHGGQEVHHLHFHMIGGESVGRLVRDKEDI</sequence>
<gene>
    <name evidence="5" type="ORF">AA20_09645</name>
</gene>
<dbReference type="InterPro" id="IPR011146">
    <property type="entry name" value="HIT-like"/>
</dbReference>